<evidence type="ECO:0000313" key="2">
    <source>
        <dbReference type="EMBL" id="KAF0926668.1"/>
    </source>
</evidence>
<protein>
    <submittedName>
        <fullName evidence="2">Uncharacterized protein</fullName>
    </submittedName>
</protein>
<name>A0A6G1EPT4_9ORYZ</name>
<feature type="region of interest" description="Disordered" evidence="1">
    <location>
        <begin position="1"/>
        <end position="36"/>
    </location>
</feature>
<sequence length="247" mass="26865">MPVCHPASPRRRRAFDHQDPSVAPNDRLPGSVAPKENLSFPLSDRCHPAWMHHLCGDDSDATTGGGGLPAAAAPMAGVRDDNICMASPWQNPILGYPEGGASAGVPMADWRRAPDLDDEGEPDGRRATRVCAGGAAYLRGKVSRMWSRGGGRSPCRRRKEGKQRYETAGGNRRRSLAPARQWAIETTAREWAASPSRCSILPVRSSVYYDSTVTRFGISQGDIIVSYNGQYDFTLHKGNSSICTRKV</sequence>
<dbReference type="Proteomes" id="UP000479710">
    <property type="component" value="Unassembled WGS sequence"/>
</dbReference>
<comment type="caution">
    <text evidence="2">The sequence shown here is derived from an EMBL/GenBank/DDBJ whole genome shotgun (WGS) entry which is preliminary data.</text>
</comment>
<gene>
    <name evidence="2" type="ORF">E2562_027012</name>
</gene>
<proteinExistence type="predicted"/>
<dbReference type="AlphaFoldDB" id="A0A6G1EPT4"/>
<evidence type="ECO:0000256" key="1">
    <source>
        <dbReference type="SAM" id="MobiDB-lite"/>
    </source>
</evidence>
<reference evidence="2 3" key="1">
    <citation type="submission" date="2019-11" db="EMBL/GenBank/DDBJ databases">
        <title>Whole genome sequence of Oryza granulata.</title>
        <authorList>
            <person name="Li W."/>
        </authorList>
    </citation>
    <scope>NUCLEOTIDE SEQUENCE [LARGE SCALE GENOMIC DNA]</scope>
    <source>
        <strain evidence="3">cv. Menghai</strain>
        <tissue evidence="2">Leaf</tissue>
    </source>
</reference>
<keyword evidence="3" id="KW-1185">Reference proteome</keyword>
<evidence type="ECO:0000313" key="3">
    <source>
        <dbReference type="Proteomes" id="UP000479710"/>
    </source>
</evidence>
<accession>A0A6G1EPT4</accession>
<organism evidence="2 3">
    <name type="scientific">Oryza meyeriana var. granulata</name>
    <dbReference type="NCBI Taxonomy" id="110450"/>
    <lineage>
        <taxon>Eukaryota</taxon>
        <taxon>Viridiplantae</taxon>
        <taxon>Streptophyta</taxon>
        <taxon>Embryophyta</taxon>
        <taxon>Tracheophyta</taxon>
        <taxon>Spermatophyta</taxon>
        <taxon>Magnoliopsida</taxon>
        <taxon>Liliopsida</taxon>
        <taxon>Poales</taxon>
        <taxon>Poaceae</taxon>
        <taxon>BOP clade</taxon>
        <taxon>Oryzoideae</taxon>
        <taxon>Oryzeae</taxon>
        <taxon>Oryzinae</taxon>
        <taxon>Oryza</taxon>
        <taxon>Oryza meyeriana</taxon>
    </lineage>
</organism>
<dbReference type="EMBL" id="SPHZ02000003">
    <property type="protein sequence ID" value="KAF0926668.1"/>
    <property type="molecule type" value="Genomic_DNA"/>
</dbReference>
<feature type="region of interest" description="Disordered" evidence="1">
    <location>
        <begin position="148"/>
        <end position="172"/>
    </location>
</feature>